<dbReference type="PANTHER" id="PTHR45919">
    <property type="entry name" value="GDP-MAN:MAN(3)GLCNAC(2)-PP-DOL ALPHA-1,2-MANNOSYLTRANSFERASE"/>
    <property type="match status" value="1"/>
</dbReference>
<dbReference type="GO" id="GO:0004377">
    <property type="term" value="F:GDP-Man:Man(3)GlcNAc(2)-PP-Dol alpha-1,2-mannosyltransferase activity"/>
    <property type="evidence" value="ECO:0007669"/>
    <property type="project" value="InterPro"/>
</dbReference>
<dbReference type="EMBL" id="PFEM01000030">
    <property type="protein sequence ID" value="PJE70026.1"/>
    <property type="molecule type" value="Genomic_DNA"/>
</dbReference>
<dbReference type="Pfam" id="PF00534">
    <property type="entry name" value="Glycos_transf_1"/>
    <property type="match status" value="1"/>
</dbReference>
<gene>
    <name evidence="2" type="ORF">COU97_02065</name>
</gene>
<dbReference type="GO" id="GO:0016020">
    <property type="term" value="C:membrane"/>
    <property type="evidence" value="ECO:0007669"/>
    <property type="project" value="TreeGrafter"/>
</dbReference>
<dbReference type="PANTHER" id="PTHR45919:SF1">
    <property type="entry name" value="GDP-MAN:MAN(3)GLCNAC(2)-PP-DOL ALPHA-1,2-MANNOSYLTRANSFERASE"/>
    <property type="match status" value="1"/>
</dbReference>
<feature type="domain" description="Glycosyl transferase family 1" evidence="1">
    <location>
        <begin position="161"/>
        <end position="323"/>
    </location>
</feature>
<dbReference type="InterPro" id="IPR001296">
    <property type="entry name" value="Glyco_trans_1"/>
</dbReference>
<evidence type="ECO:0000313" key="3">
    <source>
        <dbReference type="Proteomes" id="UP000231579"/>
    </source>
</evidence>
<name>A0A2M8L712_9BACT</name>
<dbReference type="SUPFAM" id="SSF53756">
    <property type="entry name" value="UDP-Glycosyltransferase/glycogen phosphorylase"/>
    <property type="match status" value="1"/>
</dbReference>
<sequence length="346" mass="39607">MALKIGIYDPYLDTLGGGERYMMTIGQCLANRYQVDIFWHNRNIKGDLEKRLGLDLEGLDFKPVPTTLIEKWLAQHHYEALFYMSDGSIPVLFAKKNILCFMVPFTGKRGRSLWNQIKLKRINEVVAITSFTKRFVDQEYDVKSKIIFPPVATDNFRPGYKKNLILGVARFSRHPHAKKQEVLIEAFKEMAAKNWQLVLAGGLRPEERSYFDRLQKQASGLPVKLIANASFRQLQQLYGQAKIFWHAAGFDEDEEQHPERMEHFGIVVVEAMAAGCVPVVVGKGGIPEIVTPGKDGFLWQTENELIEYTNQLIKLPRKLKRISLSSIKSAQKFSETVFCKKINEII</sequence>
<evidence type="ECO:0000313" key="2">
    <source>
        <dbReference type="EMBL" id="PJE70026.1"/>
    </source>
</evidence>
<comment type="caution">
    <text evidence="2">The sequence shown here is derived from an EMBL/GenBank/DDBJ whole genome shotgun (WGS) entry which is preliminary data.</text>
</comment>
<evidence type="ECO:0000259" key="1">
    <source>
        <dbReference type="Pfam" id="PF00534"/>
    </source>
</evidence>
<dbReference type="Proteomes" id="UP000231579">
    <property type="component" value="Unassembled WGS sequence"/>
</dbReference>
<dbReference type="Gene3D" id="3.40.50.2000">
    <property type="entry name" value="Glycogen Phosphorylase B"/>
    <property type="match status" value="1"/>
</dbReference>
<proteinExistence type="predicted"/>
<dbReference type="GO" id="GO:0006487">
    <property type="term" value="P:protein N-linked glycosylation"/>
    <property type="evidence" value="ECO:0007669"/>
    <property type="project" value="TreeGrafter"/>
</dbReference>
<protein>
    <recommendedName>
        <fullName evidence="1">Glycosyl transferase family 1 domain-containing protein</fullName>
    </recommendedName>
</protein>
<accession>A0A2M8L712</accession>
<dbReference type="InterPro" id="IPR038013">
    <property type="entry name" value="ALG11"/>
</dbReference>
<organism evidence="2 3">
    <name type="scientific">Candidatus Shapirobacteria bacterium CG10_big_fil_rev_8_21_14_0_10_48_15</name>
    <dbReference type="NCBI Taxonomy" id="1974484"/>
    <lineage>
        <taxon>Bacteria</taxon>
        <taxon>Candidatus Shapironibacteriota</taxon>
    </lineage>
</organism>
<dbReference type="AlphaFoldDB" id="A0A2M8L712"/>
<reference evidence="3" key="1">
    <citation type="submission" date="2017-09" db="EMBL/GenBank/DDBJ databases">
        <title>Depth-based differentiation of microbial function through sediment-hosted aquifers and enrichment of novel symbionts in the deep terrestrial subsurface.</title>
        <authorList>
            <person name="Probst A.J."/>
            <person name="Ladd B."/>
            <person name="Jarett J.K."/>
            <person name="Geller-Mcgrath D.E."/>
            <person name="Sieber C.M.K."/>
            <person name="Emerson J.B."/>
            <person name="Anantharaman K."/>
            <person name="Thomas B.C."/>
            <person name="Malmstrom R."/>
            <person name="Stieglmeier M."/>
            <person name="Klingl A."/>
            <person name="Woyke T."/>
            <person name="Ryan C.M."/>
            <person name="Banfield J.F."/>
        </authorList>
    </citation>
    <scope>NUCLEOTIDE SEQUENCE [LARGE SCALE GENOMIC DNA]</scope>
</reference>